<dbReference type="Proteomes" id="UP000770015">
    <property type="component" value="Unassembled WGS sequence"/>
</dbReference>
<proteinExistence type="predicted"/>
<evidence type="ECO:0000313" key="2">
    <source>
        <dbReference type="Proteomes" id="UP000770015"/>
    </source>
</evidence>
<gene>
    <name evidence="1" type="ORF">F5X68DRAFT_199247</name>
</gene>
<protein>
    <submittedName>
        <fullName evidence="1">Uncharacterized protein</fullName>
    </submittedName>
</protein>
<dbReference type="AlphaFoldDB" id="A0A9P8VH43"/>
<reference evidence="1" key="1">
    <citation type="journal article" date="2021" name="Nat. Commun.">
        <title>Genetic determinants of endophytism in the Arabidopsis root mycobiome.</title>
        <authorList>
            <person name="Mesny F."/>
            <person name="Miyauchi S."/>
            <person name="Thiergart T."/>
            <person name="Pickel B."/>
            <person name="Atanasova L."/>
            <person name="Karlsson M."/>
            <person name="Huettel B."/>
            <person name="Barry K.W."/>
            <person name="Haridas S."/>
            <person name="Chen C."/>
            <person name="Bauer D."/>
            <person name="Andreopoulos W."/>
            <person name="Pangilinan J."/>
            <person name="LaButti K."/>
            <person name="Riley R."/>
            <person name="Lipzen A."/>
            <person name="Clum A."/>
            <person name="Drula E."/>
            <person name="Henrissat B."/>
            <person name="Kohler A."/>
            <person name="Grigoriev I.V."/>
            <person name="Martin F.M."/>
            <person name="Hacquard S."/>
        </authorList>
    </citation>
    <scope>NUCLEOTIDE SEQUENCE</scope>
    <source>
        <strain evidence="1">MPI-SDFR-AT-0117</strain>
    </source>
</reference>
<organism evidence="1 2">
    <name type="scientific">Plectosphaerella plurivora</name>
    <dbReference type="NCBI Taxonomy" id="936078"/>
    <lineage>
        <taxon>Eukaryota</taxon>
        <taxon>Fungi</taxon>
        <taxon>Dikarya</taxon>
        <taxon>Ascomycota</taxon>
        <taxon>Pezizomycotina</taxon>
        <taxon>Sordariomycetes</taxon>
        <taxon>Hypocreomycetidae</taxon>
        <taxon>Glomerellales</taxon>
        <taxon>Plectosphaerellaceae</taxon>
        <taxon>Plectosphaerella</taxon>
    </lineage>
</organism>
<evidence type="ECO:0000313" key="1">
    <source>
        <dbReference type="EMBL" id="KAH6693515.1"/>
    </source>
</evidence>
<accession>A0A9P8VH43</accession>
<sequence length="233" mass="25067">MRLGDVAADALHETMAGGASSYQGRRFADVTVRRYGEQTALDPRGDEATPHHRLADCCSPGGHGVELTLLLDDRGGRLSSCRWKRRSEAIDPWRDAEELQNGQCNASGLLPAGGQLEGRQGPCQYVPSEYGRQPPSAEMRLRSDPGKAEKHHHGRCCVATGDSVASGNGCTGGRLGLRDCLPTLYHGRGKQPHKSWRASPSGMGEACMRASGLAWRRPWANGGVWVLGGVLDQ</sequence>
<name>A0A9P8VH43_9PEZI</name>
<dbReference type="EMBL" id="JAGSXJ010000003">
    <property type="protein sequence ID" value="KAH6693515.1"/>
    <property type="molecule type" value="Genomic_DNA"/>
</dbReference>
<comment type="caution">
    <text evidence="1">The sequence shown here is derived from an EMBL/GenBank/DDBJ whole genome shotgun (WGS) entry which is preliminary data.</text>
</comment>
<keyword evidence="2" id="KW-1185">Reference proteome</keyword>